<dbReference type="Gene3D" id="3.30.1310.10">
    <property type="entry name" value="Nucleoid-associated protein YbaB-like domain"/>
    <property type="match status" value="1"/>
</dbReference>
<comment type="caution">
    <text evidence="2">The sequence shown here is derived from an EMBL/GenBank/DDBJ whole genome shotgun (WGS) entry which is preliminary data.</text>
</comment>
<dbReference type="RefSeq" id="WP_270950606.1">
    <property type="nucleotide sequence ID" value="NZ_JAQGLA010000035.1"/>
</dbReference>
<accession>A0ABT4V1R7</accession>
<reference evidence="2 3" key="1">
    <citation type="submission" date="2022-11" db="EMBL/GenBank/DDBJ databases">
        <title>Draft genome sequence of Saccharopolyspora sp. WRP15-2 isolated from rhizosphere soils of wild rice in Thailand.</title>
        <authorList>
            <person name="Duangmal K."/>
            <person name="Kammanee S."/>
            <person name="Muangham S."/>
        </authorList>
    </citation>
    <scope>NUCLEOTIDE SEQUENCE [LARGE SCALE GENOMIC DNA]</scope>
    <source>
        <strain evidence="2 3">WRP15-2</strain>
    </source>
</reference>
<dbReference type="InterPro" id="IPR004401">
    <property type="entry name" value="YbaB/EbfC"/>
</dbReference>
<evidence type="ECO:0000313" key="2">
    <source>
        <dbReference type="EMBL" id="MDA3627906.1"/>
    </source>
</evidence>
<dbReference type="Pfam" id="PF02575">
    <property type="entry name" value="YbaB_DNA_bd"/>
    <property type="match status" value="1"/>
</dbReference>
<organism evidence="2 3">
    <name type="scientific">Saccharopolyspora oryzae</name>
    <dbReference type="NCBI Taxonomy" id="2997343"/>
    <lineage>
        <taxon>Bacteria</taxon>
        <taxon>Bacillati</taxon>
        <taxon>Actinomycetota</taxon>
        <taxon>Actinomycetes</taxon>
        <taxon>Pseudonocardiales</taxon>
        <taxon>Pseudonocardiaceae</taxon>
        <taxon>Saccharopolyspora</taxon>
    </lineage>
</organism>
<proteinExistence type="predicted"/>
<dbReference type="EMBL" id="JAQGLA010000035">
    <property type="protein sequence ID" value="MDA3627906.1"/>
    <property type="molecule type" value="Genomic_DNA"/>
</dbReference>
<sequence>MGRVPFNLQAQLDQAMREITETQQRMQELEEELRARSATARSKDRMVSATVDSSGGLSKLEFHDERYRSMAKAELADAIVKVVGQARADMTAQVNAAVEPHMGEAAELRESLHSGSNWGEFLAPLFKAQQEASNFPDAGRRDG</sequence>
<dbReference type="InterPro" id="IPR036894">
    <property type="entry name" value="YbaB-like_sf"/>
</dbReference>
<dbReference type="SUPFAM" id="SSF82607">
    <property type="entry name" value="YbaB-like"/>
    <property type="match status" value="1"/>
</dbReference>
<name>A0ABT4V1R7_9PSEU</name>
<evidence type="ECO:0000313" key="3">
    <source>
        <dbReference type="Proteomes" id="UP001210380"/>
    </source>
</evidence>
<gene>
    <name evidence="2" type="ORF">OU415_20905</name>
</gene>
<dbReference type="Proteomes" id="UP001210380">
    <property type="component" value="Unassembled WGS sequence"/>
</dbReference>
<protein>
    <submittedName>
        <fullName evidence="2">YbaB/EbfC family nucleoid-associated protein</fullName>
    </submittedName>
</protein>
<evidence type="ECO:0000256" key="1">
    <source>
        <dbReference type="SAM" id="MobiDB-lite"/>
    </source>
</evidence>
<keyword evidence="3" id="KW-1185">Reference proteome</keyword>
<feature type="region of interest" description="Disordered" evidence="1">
    <location>
        <begin position="36"/>
        <end position="55"/>
    </location>
</feature>